<protein>
    <submittedName>
        <fullName evidence="2">Uncharacterized protein</fullName>
    </submittedName>
</protein>
<name>A0ABN8M9Y4_9CNID</name>
<sequence length="363" mass="40678">PFSLFSVQECKDGRRQLIATGCIDLADYISQTNKTFDMTVTLKPAMKNVLWGTIDFNLTITPCQRDEESQEIFREIMADAFKLAKQRIAKNVSSTKHRDPLLFPFVDKPSEIPYTPKKRKSKKRRTKDRANNTPDSNNAHEGEAKEKMNSSQPPQPVTHPYRSNEDEIREIMADAIRSAKQRIAKAASYMEHIDPFLFSFINKPSKDPTSGKEGADNMLDNVNNDYGRKAKVENKSPLPARLAATAPALNDGSSGCGEKGDMPPCGSGTSGQLTAPDVLENGPEQAASVNYPELSAYVSAEMKSLQEEIDSLRKVTVKLESEMRQAVEIEECKEELDGLKQDWMILLSYRDELEKRQADLQIL</sequence>
<dbReference type="Proteomes" id="UP001159427">
    <property type="component" value="Unassembled WGS sequence"/>
</dbReference>
<evidence type="ECO:0000256" key="1">
    <source>
        <dbReference type="SAM" id="MobiDB-lite"/>
    </source>
</evidence>
<reference evidence="2 3" key="1">
    <citation type="submission" date="2022-05" db="EMBL/GenBank/DDBJ databases">
        <authorList>
            <consortium name="Genoscope - CEA"/>
            <person name="William W."/>
        </authorList>
    </citation>
    <scope>NUCLEOTIDE SEQUENCE [LARGE SCALE GENOMIC DNA]</scope>
</reference>
<comment type="caution">
    <text evidence="2">The sequence shown here is derived from an EMBL/GenBank/DDBJ whole genome shotgun (WGS) entry which is preliminary data.</text>
</comment>
<proteinExistence type="predicted"/>
<dbReference type="EMBL" id="CALNXI010000309">
    <property type="protein sequence ID" value="CAH3024565.1"/>
    <property type="molecule type" value="Genomic_DNA"/>
</dbReference>
<organism evidence="2 3">
    <name type="scientific">Porites evermanni</name>
    <dbReference type="NCBI Taxonomy" id="104178"/>
    <lineage>
        <taxon>Eukaryota</taxon>
        <taxon>Metazoa</taxon>
        <taxon>Cnidaria</taxon>
        <taxon>Anthozoa</taxon>
        <taxon>Hexacorallia</taxon>
        <taxon>Scleractinia</taxon>
        <taxon>Fungiina</taxon>
        <taxon>Poritidae</taxon>
        <taxon>Porites</taxon>
    </lineage>
</organism>
<evidence type="ECO:0000313" key="2">
    <source>
        <dbReference type="EMBL" id="CAH3024565.1"/>
    </source>
</evidence>
<feature type="region of interest" description="Disordered" evidence="1">
    <location>
        <begin position="247"/>
        <end position="278"/>
    </location>
</feature>
<feature type="region of interest" description="Disordered" evidence="1">
    <location>
        <begin position="112"/>
        <end position="163"/>
    </location>
</feature>
<evidence type="ECO:0000313" key="3">
    <source>
        <dbReference type="Proteomes" id="UP001159427"/>
    </source>
</evidence>
<feature type="compositionally biased region" description="Basic and acidic residues" evidence="1">
    <location>
        <begin position="138"/>
        <end position="148"/>
    </location>
</feature>
<feature type="non-terminal residue" evidence="2">
    <location>
        <position position="1"/>
    </location>
</feature>
<gene>
    <name evidence="2" type="ORF">PEVE_00023257</name>
</gene>
<feature type="compositionally biased region" description="Basic residues" evidence="1">
    <location>
        <begin position="116"/>
        <end position="127"/>
    </location>
</feature>
<keyword evidence="3" id="KW-1185">Reference proteome</keyword>
<accession>A0ABN8M9Y4</accession>